<dbReference type="AlphaFoldDB" id="A0A381YLG6"/>
<dbReference type="Pfam" id="PF00248">
    <property type="entry name" value="Aldo_ket_red"/>
    <property type="match status" value="1"/>
</dbReference>
<dbReference type="SUPFAM" id="SSF51430">
    <property type="entry name" value="NAD(P)-linked oxidoreductase"/>
    <property type="match status" value="1"/>
</dbReference>
<evidence type="ECO:0000259" key="1">
    <source>
        <dbReference type="Pfam" id="PF00248"/>
    </source>
</evidence>
<dbReference type="InterPro" id="IPR023210">
    <property type="entry name" value="NADP_OxRdtase_dom"/>
</dbReference>
<evidence type="ECO:0000313" key="2">
    <source>
        <dbReference type="EMBL" id="SVA77401.1"/>
    </source>
</evidence>
<sequence>MILGGWQFSEGHRRGGLDLDETLELLVAAADRGVTTFDCADIYTGVEELYGRFLQRWRSTSATTPVRVHTKFVPDFEALADVDEPYVRRIIERSLTRLGVEALDLVHYYWWRDDVPGMEQTALWLAALQGEGKIRHIGVTNLDVDRVRRIEDAGVRLLSNQVQYSVLDRRPEAALKDHCLERGSGLLCFGALAGGFLTDRWLGAPPPTGELDNRSLVKYRLIIDEFGGWNAYQALLSELRSVADEHASDVATVAVRFVLDQPSVAAVIFGATRLGQVERNLCALSLRLTEDDHARIRRHLDAAPGPAGPVFGLERDRDGPHSSIMRYNLNRGELLEDDVEQI</sequence>
<reference evidence="2" key="1">
    <citation type="submission" date="2018-05" db="EMBL/GenBank/DDBJ databases">
        <authorList>
            <person name="Lanie J.A."/>
            <person name="Ng W.-L."/>
            <person name="Kazmierczak K.M."/>
            <person name="Andrzejewski T.M."/>
            <person name="Davidsen T.M."/>
            <person name="Wayne K.J."/>
            <person name="Tettelin H."/>
            <person name="Glass J.I."/>
            <person name="Rusch D."/>
            <person name="Podicherti R."/>
            <person name="Tsui H.-C.T."/>
            <person name="Winkler M.E."/>
        </authorList>
    </citation>
    <scope>NUCLEOTIDE SEQUENCE</scope>
</reference>
<name>A0A381YLG6_9ZZZZ</name>
<dbReference type="CDD" id="cd19101">
    <property type="entry name" value="AKR_unchar"/>
    <property type="match status" value="1"/>
</dbReference>
<accession>A0A381YLG6</accession>
<dbReference type="Gene3D" id="3.20.20.100">
    <property type="entry name" value="NADP-dependent oxidoreductase domain"/>
    <property type="match status" value="1"/>
</dbReference>
<dbReference type="InterPro" id="IPR036812">
    <property type="entry name" value="NAD(P)_OxRdtase_dom_sf"/>
</dbReference>
<dbReference type="EMBL" id="UINC01018428">
    <property type="protein sequence ID" value="SVA77401.1"/>
    <property type="molecule type" value="Genomic_DNA"/>
</dbReference>
<feature type="domain" description="NADP-dependent oxidoreductase" evidence="1">
    <location>
        <begin position="1"/>
        <end position="300"/>
    </location>
</feature>
<proteinExistence type="predicted"/>
<gene>
    <name evidence="2" type="ORF">METZ01_LOCUS130255</name>
</gene>
<organism evidence="2">
    <name type="scientific">marine metagenome</name>
    <dbReference type="NCBI Taxonomy" id="408172"/>
    <lineage>
        <taxon>unclassified sequences</taxon>
        <taxon>metagenomes</taxon>
        <taxon>ecological metagenomes</taxon>
    </lineage>
</organism>
<protein>
    <recommendedName>
        <fullName evidence="1">NADP-dependent oxidoreductase domain-containing protein</fullName>
    </recommendedName>
</protein>
<dbReference type="PANTHER" id="PTHR43147">
    <property type="entry name" value="PROTEIN TAS"/>
    <property type="match status" value="1"/>
</dbReference>
<dbReference type="PANTHER" id="PTHR43147:SF2">
    <property type="entry name" value="NADP-DEPENDENT OXIDOREDUCTASE DOMAIN-CONTAINING PROTEIN"/>
    <property type="match status" value="1"/>
</dbReference>